<evidence type="ECO:0000259" key="2">
    <source>
        <dbReference type="Pfam" id="PF01425"/>
    </source>
</evidence>
<dbReference type="InterPro" id="IPR023631">
    <property type="entry name" value="Amidase_dom"/>
</dbReference>
<gene>
    <name evidence="4" type="ORF">CMUS01_02944</name>
</gene>
<feature type="signal peptide" evidence="1">
    <location>
        <begin position="1"/>
        <end position="20"/>
    </location>
</feature>
<keyword evidence="5" id="KW-1185">Reference proteome</keyword>
<dbReference type="AlphaFoldDB" id="A0A8H6U7A1"/>
<organism evidence="4 5">
    <name type="scientific">Colletotrichum musicola</name>
    <dbReference type="NCBI Taxonomy" id="2175873"/>
    <lineage>
        <taxon>Eukaryota</taxon>
        <taxon>Fungi</taxon>
        <taxon>Dikarya</taxon>
        <taxon>Ascomycota</taxon>
        <taxon>Pezizomycotina</taxon>
        <taxon>Sordariomycetes</taxon>
        <taxon>Hypocreomycetidae</taxon>
        <taxon>Glomerellales</taxon>
        <taxon>Glomerellaceae</taxon>
        <taxon>Colletotrichum</taxon>
        <taxon>Colletotrichum orchidearum species complex</taxon>
    </lineage>
</organism>
<dbReference type="Gene3D" id="3.90.1300.10">
    <property type="entry name" value="Amidase signature (AS) domain"/>
    <property type="match status" value="1"/>
</dbReference>
<comment type="caution">
    <text evidence="4">The sequence shown here is derived from an EMBL/GenBank/DDBJ whole genome shotgun (WGS) entry which is preliminary data.</text>
</comment>
<dbReference type="InterPro" id="IPR058329">
    <property type="entry name" value="Arp1_N"/>
</dbReference>
<feature type="domain" description="Scytalone dehydratase-like protein Arp1 N-terminal" evidence="3">
    <location>
        <begin position="70"/>
        <end position="162"/>
    </location>
</feature>
<reference evidence="4" key="1">
    <citation type="journal article" date="2020" name="Phytopathology">
        <title>Genome Sequence Resources of Colletotrichum truncatum, C. plurivorum, C. musicola, and C. sojae: Four Species Pathogenic to Soybean (Glycine max).</title>
        <authorList>
            <person name="Rogerio F."/>
            <person name="Boufleur T.R."/>
            <person name="Ciampi-Guillardi M."/>
            <person name="Sukno S.A."/>
            <person name="Thon M.R."/>
            <person name="Massola Junior N.S."/>
            <person name="Baroncelli R."/>
        </authorList>
    </citation>
    <scope>NUCLEOTIDE SEQUENCE</scope>
    <source>
        <strain evidence="4">LFN0074</strain>
    </source>
</reference>
<evidence type="ECO:0000313" key="4">
    <source>
        <dbReference type="EMBL" id="KAF6842565.1"/>
    </source>
</evidence>
<dbReference type="PANTHER" id="PTHR46310:SF7">
    <property type="entry name" value="AMIDASE 1"/>
    <property type="match status" value="1"/>
</dbReference>
<dbReference type="InterPro" id="IPR036928">
    <property type="entry name" value="AS_sf"/>
</dbReference>
<protein>
    <submittedName>
        <fullName evidence="4">Amidase</fullName>
    </submittedName>
</protein>
<sequence length="647" mass="71271">MRPTTLTAIALSSFFAAVTSRRSESIFTASPTFRLENVTYFVSESTAYEIDLTNGTKLLESPYEGSRSLLTVFATNETEINSQVLSSLAQQYDDIDDVWSPAFLDAVVVKAAANPTLTADGREWISDQGAKHLSIDIPQRLNPGPYVLDVRGQRLSIREVYRMYEDRLQAFTQGVIPVPGSTAFAAVSVLDPTTQVLLVPVPSRIYSLHDPRPLAGLRMGVKDLFDMEGVKTSGGSRVYLEMYPERNKSAVAVAKLLELGAVAVGKTKTSQFAYGSEPWKWNDYKYPWNPRGDGWLNIAFSSSGSGAAIAGYDWIDFALGSDTGGSVRMPAALGGSYGIRPTHNGMDLTGTLPQSNPFDTAGIFARDPKLFARINRLWYADGPSRADKTFTSFPKRLLYPVDYLPLANPDAQAVFDSFIETLEDFGMKKETINVTSTLAESDKPYISDQAETGTLFMTTLMWDSWTQIGKDLVARWNATYPDAGYPPFDNETRSMWAWAQTTASQEDYDEAIKKKADFRAFAEDAFMRPSDETCSESIMVLESGTGGLPSYREEFLNRAPGAGFLYMTDPKPWLSPYRLSPLLSAPQIGIPIGQVPYQSVISLQTEYTPVVIDFLAHSGCDGMLLSLVEALAERGLIKTVKTGRTAF</sequence>
<dbReference type="Pfam" id="PF26053">
    <property type="entry name" value="DUF8016"/>
    <property type="match status" value="1"/>
</dbReference>
<dbReference type="Pfam" id="PF01425">
    <property type="entry name" value="Amidase"/>
    <property type="match status" value="1"/>
</dbReference>
<accession>A0A8H6U7A1</accession>
<evidence type="ECO:0000256" key="1">
    <source>
        <dbReference type="SAM" id="SignalP"/>
    </source>
</evidence>
<proteinExistence type="predicted"/>
<dbReference type="PANTHER" id="PTHR46310">
    <property type="entry name" value="AMIDASE 1"/>
    <property type="match status" value="1"/>
</dbReference>
<dbReference type="Proteomes" id="UP000639643">
    <property type="component" value="Unassembled WGS sequence"/>
</dbReference>
<feature type="chain" id="PRO_5034869341" evidence="1">
    <location>
        <begin position="21"/>
        <end position="647"/>
    </location>
</feature>
<evidence type="ECO:0000259" key="3">
    <source>
        <dbReference type="Pfam" id="PF26053"/>
    </source>
</evidence>
<name>A0A8H6U7A1_9PEZI</name>
<feature type="domain" description="Amidase" evidence="2">
    <location>
        <begin position="211"/>
        <end position="519"/>
    </location>
</feature>
<dbReference type="SUPFAM" id="SSF75304">
    <property type="entry name" value="Amidase signature (AS) enzymes"/>
    <property type="match status" value="1"/>
</dbReference>
<dbReference type="EMBL" id="WIGM01000066">
    <property type="protein sequence ID" value="KAF6842565.1"/>
    <property type="molecule type" value="Genomic_DNA"/>
</dbReference>
<dbReference type="OrthoDB" id="5423360at2759"/>
<keyword evidence="1" id="KW-0732">Signal</keyword>
<evidence type="ECO:0000313" key="5">
    <source>
        <dbReference type="Proteomes" id="UP000639643"/>
    </source>
</evidence>